<reference evidence="1 2" key="1">
    <citation type="submission" date="2024-07" db="EMBL/GenBank/DDBJ databases">
        <title>Draft sequence of the Neodothiora populina.</title>
        <authorList>
            <person name="Drown D.D."/>
            <person name="Schuette U.S."/>
            <person name="Buechlein A.B."/>
            <person name="Rusch D.R."/>
            <person name="Winton L.W."/>
            <person name="Adams G.A."/>
        </authorList>
    </citation>
    <scope>NUCLEOTIDE SEQUENCE [LARGE SCALE GENOMIC DNA]</scope>
    <source>
        <strain evidence="1 2">CPC 39397</strain>
    </source>
</reference>
<evidence type="ECO:0000313" key="2">
    <source>
        <dbReference type="Proteomes" id="UP001562354"/>
    </source>
</evidence>
<comment type="caution">
    <text evidence="1">The sequence shown here is derived from an EMBL/GenBank/DDBJ whole genome shotgun (WGS) entry which is preliminary data.</text>
</comment>
<evidence type="ECO:0000313" key="1">
    <source>
        <dbReference type="EMBL" id="KAL1311467.1"/>
    </source>
</evidence>
<proteinExistence type="predicted"/>
<name>A0ABR3PPX2_9PEZI</name>
<dbReference type="RefSeq" id="XP_069204316.1">
    <property type="nucleotide sequence ID" value="XM_069344049.1"/>
</dbReference>
<gene>
    <name evidence="1" type="ORF">AAFC00_004410</name>
</gene>
<sequence length="267" mass="29410">MVRDKTPSGEVEACNHDFNRAATLPTERHFSGGAQIEGSLGYHRSCESDIWGSELDHKLISTSAQQIYQLDDESLVFSGCLLADERPKGNHRLSCQSDIDNGSSVECFSEASLTSSECPSLYLTPPSPTWASQGDSAYMQPIPTTKWQQGNEVSDHERISSAIYDARELQDNLCIDKHTIMRDTAPHYVQSADSVGLDGRMLPLRSATTGISATTPGQSSPSTTRHNLADATNYFYAVLHQRRSRENIQSWMEAGFSYLSSQHSGRG</sequence>
<dbReference type="Proteomes" id="UP001562354">
    <property type="component" value="Unassembled WGS sequence"/>
</dbReference>
<keyword evidence="2" id="KW-1185">Reference proteome</keyword>
<accession>A0ABR3PPX2</accession>
<protein>
    <submittedName>
        <fullName evidence="1">Uncharacterized protein</fullName>
    </submittedName>
</protein>
<organism evidence="1 2">
    <name type="scientific">Neodothiora populina</name>
    <dbReference type="NCBI Taxonomy" id="2781224"/>
    <lineage>
        <taxon>Eukaryota</taxon>
        <taxon>Fungi</taxon>
        <taxon>Dikarya</taxon>
        <taxon>Ascomycota</taxon>
        <taxon>Pezizomycotina</taxon>
        <taxon>Dothideomycetes</taxon>
        <taxon>Dothideomycetidae</taxon>
        <taxon>Dothideales</taxon>
        <taxon>Dothioraceae</taxon>
        <taxon>Neodothiora</taxon>
    </lineage>
</organism>
<dbReference type="GeneID" id="95978110"/>
<dbReference type="EMBL" id="JBFMKM010000002">
    <property type="protein sequence ID" value="KAL1311467.1"/>
    <property type="molecule type" value="Genomic_DNA"/>
</dbReference>